<dbReference type="EMBL" id="MIGZ01000070">
    <property type="protein sequence ID" value="ODQ93388.1"/>
    <property type="molecule type" value="Genomic_DNA"/>
</dbReference>
<dbReference type="InterPro" id="IPR052336">
    <property type="entry name" value="MlaD_Phospholipid_Transporter"/>
</dbReference>
<sequence>MVMKPASALWRLALSAAVATILLIMLANIIINPVSSETRTYLAEFTDASGLHVDGDVRVRGVRVGKVESIDLSRRNGQNVAAVKLTLDKRYGVVPVTRMAIKYQALTGVRYVDVLDPAEGYSETELVTRIPTNMTQPSFDITALFNGLQPVIATLDPEEIDVFTANAAAFLSGDGNGLAPLLASFRKLTDLVSNRQELVARLMNNLKQLADTIDGKSKRLIHLINLFEEPIDSIIAVRDEFRKAWLYGDAFFTPAVELLHNVGLKPGIDVDTALDRAFSNLDNFFEAFELVPVMYENVPTPSREGEPEPCTRGPAQLPEAMDVLLNGQRVVLCNR</sequence>
<evidence type="ECO:0000313" key="4">
    <source>
        <dbReference type="Proteomes" id="UP000094243"/>
    </source>
</evidence>
<reference evidence="4" key="1">
    <citation type="submission" date="2016-09" db="EMBL/GenBank/DDBJ databases">
        <authorList>
            <person name="Greninger A.L."/>
            <person name="Jerome K.R."/>
            <person name="Mcnair B."/>
            <person name="Wallis C."/>
            <person name="Fang F."/>
        </authorList>
    </citation>
    <scope>NUCLEOTIDE SEQUENCE [LARGE SCALE GENOMIC DNA]</scope>
    <source>
        <strain evidence="4">M7</strain>
    </source>
</reference>
<keyword evidence="4" id="KW-1185">Reference proteome</keyword>
<evidence type="ECO:0000313" key="3">
    <source>
        <dbReference type="EMBL" id="ODQ93388.1"/>
    </source>
</evidence>
<dbReference type="InterPro" id="IPR024516">
    <property type="entry name" value="Mce_C"/>
</dbReference>
<evidence type="ECO:0000259" key="2">
    <source>
        <dbReference type="Pfam" id="PF11887"/>
    </source>
</evidence>
<dbReference type="PANTHER" id="PTHR33371:SF17">
    <property type="entry name" value="MCE-FAMILY PROTEIN MCE1B"/>
    <property type="match status" value="1"/>
</dbReference>
<dbReference type="GO" id="GO:0005576">
    <property type="term" value="C:extracellular region"/>
    <property type="evidence" value="ECO:0007669"/>
    <property type="project" value="TreeGrafter"/>
</dbReference>
<organism evidence="3 4">
    <name type="scientific">Mycolicibacterium holsaticum</name>
    <dbReference type="NCBI Taxonomy" id="152142"/>
    <lineage>
        <taxon>Bacteria</taxon>
        <taxon>Bacillati</taxon>
        <taxon>Actinomycetota</taxon>
        <taxon>Actinomycetes</taxon>
        <taxon>Mycobacteriales</taxon>
        <taxon>Mycobacteriaceae</taxon>
        <taxon>Mycolicibacterium</taxon>
    </lineage>
</organism>
<dbReference type="InterPro" id="IPR003399">
    <property type="entry name" value="Mce/MlaD"/>
</dbReference>
<dbReference type="PANTHER" id="PTHR33371">
    <property type="entry name" value="INTERMEMBRANE PHOSPHOLIPID TRANSPORT SYSTEM BINDING PROTEIN MLAD-RELATED"/>
    <property type="match status" value="1"/>
</dbReference>
<accession>A0A1E3RU68</accession>
<dbReference type="Proteomes" id="UP000094243">
    <property type="component" value="Unassembled WGS sequence"/>
</dbReference>
<dbReference type="GO" id="GO:0051701">
    <property type="term" value="P:biological process involved in interaction with host"/>
    <property type="evidence" value="ECO:0007669"/>
    <property type="project" value="TreeGrafter"/>
</dbReference>
<gene>
    <name evidence="3" type="ORF">BHQ17_13540</name>
</gene>
<feature type="domain" description="Mce/MlaD" evidence="1">
    <location>
        <begin position="38"/>
        <end position="114"/>
    </location>
</feature>
<evidence type="ECO:0000259" key="1">
    <source>
        <dbReference type="Pfam" id="PF02470"/>
    </source>
</evidence>
<feature type="domain" description="Mammalian cell entry C-terminal" evidence="2">
    <location>
        <begin position="130"/>
        <end position="244"/>
    </location>
</feature>
<dbReference type="Pfam" id="PF02470">
    <property type="entry name" value="MlaD"/>
    <property type="match status" value="1"/>
</dbReference>
<name>A0A1E3RU68_9MYCO</name>
<comment type="caution">
    <text evidence="3">The sequence shown here is derived from an EMBL/GenBank/DDBJ whole genome shotgun (WGS) entry which is preliminary data.</text>
</comment>
<dbReference type="Pfam" id="PF11887">
    <property type="entry name" value="Mce4_CUP1"/>
    <property type="match status" value="1"/>
</dbReference>
<proteinExistence type="predicted"/>
<protein>
    <submittedName>
        <fullName evidence="3">Mammalian cell entry protein</fullName>
    </submittedName>
</protein>
<dbReference type="AlphaFoldDB" id="A0A1E3RU68"/>